<keyword evidence="1" id="KW-0175">Coiled coil</keyword>
<dbReference type="GO" id="GO:0005929">
    <property type="term" value="C:cilium"/>
    <property type="evidence" value="ECO:0007669"/>
    <property type="project" value="TreeGrafter"/>
</dbReference>
<feature type="compositionally biased region" description="Low complexity" evidence="2">
    <location>
        <begin position="778"/>
        <end position="789"/>
    </location>
</feature>
<name>A0A812CSC5_ACAPH</name>
<feature type="region of interest" description="Disordered" evidence="2">
    <location>
        <begin position="937"/>
        <end position="968"/>
    </location>
</feature>
<feature type="compositionally biased region" description="Polar residues" evidence="2">
    <location>
        <begin position="73"/>
        <end position="90"/>
    </location>
</feature>
<organism evidence="4 5">
    <name type="scientific">Acanthosepion pharaonis</name>
    <name type="common">Pharaoh cuttlefish</name>
    <name type="synonym">Sepia pharaonis</name>
    <dbReference type="NCBI Taxonomy" id="158019"/>
    <lineage>
        <taxon>Eukaryota</taxon>
        <taxon>Metazoa</taxon>
        <taxon>Spiralia</taxon>
        <taxon>Lophotrochozoa</taxon>
        <taxon>Mollusca</taxon>
        <taxon>Cephalopoda</taxon>
        <taxon>Coleoidea</taxon>
        <taxon>Decapodiformes</taxon>
        <taxon>Sepiida</taxon>
        <taxon>Sepiina</taxon>
        <taxon>Sepiidae</taxon>
        <taxon>Acanthosepion</taxon>
    </lineage>
</organism>
<keyword evidence="5" id="KW-1185">Reference proteome</keyword>
<evidence type="ECO:0000256" key="2">
    <source>
        <dbReference type="SAM" id="MobiDB-lite"/>
    </source>
</evidence>
<dbReference type="GO" id="GO:0060271">
    <property type="term" value="P:cilium assembly"/>
    <property type="evidence" value="ECO:0007669"/>
    <property type="project" value="TreeGrafter"/>
</dbReference>
<dbReference type="OrthoDB" id="10042846at2759"/>
<sequence>MRGALKFETKNFHGVTPWFWEQKPQSKDKKKFGYKSRNMKFSLRNNNVVAPSSDPPKVQPNRKSNVNKRDASGTVQRTNKSSNQQLATTKQKTKETSNTKQKKHPFAETVTLTKAQLDAILASVGKLPVTDKNLSSNNEIDTLKEQTAEKEVTDTGTSNQNGSHIVKNRETSTKEDYEQTAEKLKEGTTQHSEEYEKDSNINTQLHGQAKPDGNEARISTHIVQEKAPNPYPVTQKLSLAERKKRQWQKEKAEQLQIYDPWGRPGAGAPLIDSKGQVITNYKMYNSQGNMLTNDQLGLAGNVLAEIGQQTNLPNQSYLPQPTSANLGEFSNLADTTGQISIMQGIEPSESSSVLPTMSTELSSMSFATQQPSSANQFNPTNTEGNKSSRPVAVVPAAMRSSFLIGNNGIPDYESVREEEKRKWLMELEKQKEEQRLRKLEQNDKFNSPTDNVSFIHEVSSMAQGSDGSHSQRTSHLRGHLNLHMDPVTQQQLEMKKRKNEELMLELKAQINEQQKQKQLEWQKKQLEEAADEQRLLEEQQLLNQQYQQELQQEKQRIEAKENKLKQLAATIDQAREEALLDKKLKRLQYLERHGHDTTRLQADLAATCKSLSSWQSKDTKYAASSTSDVTICNPSQTLSNTQDGLQDQLSGQSKLRDFASQTDYCLLSKCELSDVEIEYEFEEETNNEKFPEKTNITNVRPSGMKGKKPIKIQDRPTWGYQNPNGKKPVKKNYVARQGTEKKVPNSKIGAMGSTNKKEISPKFKSGTGASKDPSSTNQPSKQSSVSQKPHLGGQQERMSRQVKAGYNQSSIKSDAKQVKDLKIKDKIQREPSPPVPALRKKTATLKPQKEPVMNRSPRGMSPPVPAVRRKLQGARQEIDKGELCIQTDTYNYDRMKSVNQQGRPVKKPNKYADNIPLVSPVPQNDFIPFTRTSDVLDPANADSPVPISREQSSIVRGRESYWKGQQPASFGDSVEHFIDQPMSDHEKLSVKTTLGEASSSEKKALFQELSALKQKLRQLELETSTSMLEPQLTP</sequence>
<feature type="compositionally biased region" description="Basic and acidic residues" evidence="2">
    <location>
        <begin position="813"/>
        <end position="829"/>
    </location>
</feature>
<feature type="compositionally biased region" description="Polar residues" evidence="2">
    <location>
        <begin position="154"/>
        <end position="163"/>
    </location>
</feature>
<dbReference type="InterPro" id="IPR039183">
    <property type="entry name" value="CCD66"/>
</dbReference>
<feature type="compositionally biased region" description="Polar residues" evidence="2">
    <location>
        <begin position="364"/>
        <end position="388"/>
    </location>
</feature>
<accession>A0A812CSC5</accession>
<feature type="coiled-coil region" evidence="1">
    <location>
        <begin position="489"/>
        <end position="577"/>
    </location>
</feature>
<feature type="region of interest" description="Disordered" evidence="2">
    <location>
        <begin position="683"/>
        <end position="865"/>
    </location>
</feature>
<feature type="region of interest" description="Disordered" evidence="2">
    <location>
        <begin position="146"/>
        <end position="213"/>
    </location>
</feature>
<dbReference type="Pfam" id="PF15236">
    <property type="entry name" value="CCDC66"/>
    <property type="match status" value="1"/>
</dbReference>
<dbReference type="EMBL" id="CAHIKZ030001979">
    <property type="protein sequence ID" value="CAE1278429.1"/>
    <property type="molecule type" value="Genomic_DNA"/>
</dbReference>
<evidence type="ECO:0000313" key="5">
    <source>
        <dbReference type="Proteomes" id="UP000597762"/>
    </source>
</evidence>
<feature type="region of interest" description="Disordered" evidence="2">
    <location>
        <begin position="364"/>
        <end position="389"/>
    </location>
</feature>
<dbReference type="GO" id="GO:0005874">
    <property type="term" value="C:microtubule"/>
    <property type="evidence" value="ECO:0007669"/>
    <property type="project" value="TreeGrafter"/>
</dbReference>
<feature type="domain" description="CCDC66" evidence="3">
    <location>
        <begin position="457"/>
        <end position="598"/>
    </location>
</feature>
<dbReference type="PANTHER" id="PTHR22736">
    <property type="entry name" value="COILED-COIL DOMAIN-CONTAINING PROTEIN 66"/>
    <property type="match status" value="1"/>
</dbReference>
<comment type="caution">
    <text evidence="4">The sequence shown here is derived from an EMBL/GenBank/DDBJ whole genome shotgun (WGS) entry which is preliminary data.</text>
</comment>
<evidence type="ECO:0000256" key="1">
    <source>
        <dbReference type="SAM" id="Coils"/>
    </source>
</evidence>
<proteinExistence type="predicted"/>
<evidence type="ECO:0000259" key="3">
    <source>
        <dbReference type="Pfam" id="PF15236"/>
    </source>
</evidence>
<dbReference type="InterPro" id="IPR040467">
    <property type="entry name" value="CCDC66_dom"/>
</dbReference>
<protein>
    <recommendedName>
        <fullName evidence="3">CCDC66 domain-containing protein</fullName>
    </recommendedName>
</protein>
<dbReference type="GO" id="GO:0008017">
    <property type="term" value="F:microtubule binding"/>
    <property type="evidence" value="ECO:0007669"/>
    <property type="project" value="TreeGrafter"/>
</dbReference>
<dbReference type="PANTHER" id="PTHR22736:SF2">
    <property type="entry name" value="COILED-COIL DOMAIN-CONTAINING PROTEIN 66"/>
    <property type="match status" value="1"/>
</dbReference>
<dbReference type="Proteomes" id="UP000597762">
    <property type="component" value="Unassembled WGS sequence"/>
</dbReference>
<evidence type="ECO:0000313" key="4">
    <source>
        <dbReference type="EMBL" id="CAE1278429.1"/>
    </source>
</evidence>
<gene>
    <name evidence="4" type="ORF">SPHA_41310</name>
</gene>
<reference evidence="4" key="1">
    <citation type="submission" date="2021-01" db="EMBL/GenBank/DDBJ databases">
        <authorList>
            <person name="Li R."/>
            <person name="Bekaert M."/>
        </authorList>
    </citation>
    <scope>NUCLEOTIDE SEQUENCE</scope>
    <source>
        <strain evidence="4">Farmed</strain>
    </source>
</reference>
<feature type="region of interest" description="Disordered" evidence="2">
    <location>
        <begin position="43"/>
        <end position="108"/>
    </location>
</feature>
<dbReference type="AlphaFoldDB" id="A0A812CSC5"/>
<feature type="compositionally biased region" description="Basic and acidic residues" evidence="2">
    <location>
        <begin position="167"/>
        <end position="199"/>
    </location>
</feature>